<dbReference type="Gene3D" id="1.25.40.20">
    <property type="entry name" value="Ankyrin repeat-containing domain"/>
    <property type="match status" value="1"/>
</dbReference>
<dbReference type="PROSITE" id="PS50088">
    <property type="entry name" value="ANK_REPEAT"/>
    <property type="match status" value="1"/>
</dbReference>
<keyword evidence="5" id="KW-1185">Reference proteome</keyword>
<dbReference type="InterPro" id="IPR002110">
    <property type="entry name" value="Ankyrin_rpt"/>
</dbReference>
<evidence type="ECO:0000259" key="3">
    <source>
        <dbReference type="PROSITE" id="PS50225"/>
    </source>
</evidence>
<comment type="caution">
    <text evidence="4">The sequence shown here is derived from an EMBL/GenBank/DDBJ whole genome shotgun (WGS) entry which is preliminary data.</text>
</comment>
<keyword evidence="1" id="KW-0040">ANK repeat</keyword>
<dbReference type="InterPro" id="IPR001496">
    <property type="entry name" value="SOCS_box"/>
</dbReference>
<proteinExistence type="predicted"/>
<evidence type="ECO:0000256" key="2">
    <source>
        <dbReference type="SAM" id="MobiDB-lite"/>
    </source>
</evidence>
<dbReference type="SUPFAM" id="SSF48403">
    <property type="entry name" value="Ankyrin repeat"/>
    <property type="match status" value="1"/>
</dbReference>
<gene>
    <name evidence="4" type="ORF">PoB_002896100</name>
</gene>
<dbReference type="PROSITE" id="PS50297">
    <property type="entry name" value="ANK_REP_REGION"/>
    <property type="match status" value="1"/>
</dbReference>
<reference evidence="4 5" key="1">
    <citation type="journal article" date="2021" name="Elife">
        <title>Chloroplast acquisition without the gene transfer in kleptoplastic sea slugs, Plakobranchus ocellatus.</title>
        <authorList>
            <person name="Maeda T."/>
            <person name="Takahashi S."/>
            <person name="Yoshida T."/>
            <person name="Shimamura S."/>
            <person name="Takaki Y."/>
            <person name="Nagai Y."/>
            <person name="Toyoda A."/>
            <person name="Suzuki Y."/>
            <person name="Arimoto A."/>
            <person name="Ishii H."/>
            <person name="Satoh N."/>
            <person name="Nishiyama T."/>
            <person name="Hasebe M."/>
            <person name="Maruyama T."/>
            <person name="Minagawa J."/>
            <person name="Obokata J."/>
            <person name="Shigenobu S."/>
        </authorList>
    </citation>
    <scope>NUCLEOTIDE SEQUENCE [LARGE SCALE GENOMIC DNA]</scope>
</reference>
<dbReference type="AlphaFoldDB" id="A0AAV3ZTY3"/>
<evidence type="ECO:0000256" key="1">
    <source>
        <dbReference type="PROSITE-ProRule" id="PRU00023"/>
    </source>
</evidence>
<protein>
    <recommendedName>
        <fullName evidence="3">SOCS box domain-containing protein</fullName>
    </recommendedName>
</protein>
<evidence type="ECO:0000313" key="4">
    <source>
        <dbReference type="EMBL" id="GFO02456.1"/>
    </source>
</evidence>
<dbReference type="InterPro" id="IPR036770">
    <property type="entry name" value="Ankyrin_rpt-contain_sf"/>
</dbReference>
<evidence type="ECO:0000313" key="5">
    <source>
        <dbReference type="Proteomes" id="UP000735302"/>
    </source>
</evidence>
<dbReference type="Pfam" id="PF00023">
    <property type="entry name" value="Ank"/>
    <property type="match status" value="1"/>
</dbReference>
<organism evidence="4 5">
    <name type="scientific">Plakobranchus ocellatus</name>
    <dbReference type="NCBI Taxonomy" id="259542"/>
    <lineage>
        <taxon>Eukaryota</taxon>
        <taxon>Metazoa</taxon>
        <taxon>Spiralia</taxon>
        <taxon>Lophotrochozoa</taxon>
        <taxon>Mollusca</taxon>
        <taxon>Gastropoda</taxon>
        <taxon>Heterobranchia</taxon>
        <taxon>Euthyneura</taxon>
        <taxon>Panpulmonata</taxon>
        <taxon>Sacoglossa</taxon>
        <taxon>Placobranchoidea</taxon>
        <taxon>Plakobranchidae</taxon>
        <taxon>Plakobranchus</taxon>
    </lineage>
</organism>
<accession>A0AAV3ZTY3</accession>
<name>A0AAV3ZTY3_9GAST</name>
<feature type="compositionally biased region" description="Basic and acidic residues" evidence="2">
    <location>
        <begin position="9"/>
        <end position="18"/>
    </location>
</feature>
<feature type="region of interest" description="Disordered" evidence="2">
    <location>
        <begin position="1"/>
        <end position="24"/>
    </location>
</feature>
<dbReference type="EMBL" id="BLXT01003580">
    <property type="protein sequence ID" value="GFO02456.1"/>
    <property type="molecule type" value="Genomic_DNA"/>
</dbReference>
<dbReference type="Proteomes" id="UP000735302">
    <property type="component" value="Unassembled WGS sequence"/>
</dbReference>
<sequence length="590" mass="65580">MEYSSGDSVSERKSDFKGPSHGRHLQTTSNCPLISFVENDDLESLKVLLYECVWDRFSLDPTACFKIPGTEKEDLPAWFLHAAVFTGCPVLVDYTLVKIRQASRKRGKAPNSKRKRSLDLISDNPDFSNARIDCKFPITDTWIHRSFKLGLSPLHLACWRLDYRSIESLLAHGADPNILALEETNSHEFRNVAIVAKEGDQLDSVSASDSAETESEPASGLCPLHFIALGIRASPKTSLFAGIEENIMHNTSPPVESLVDERSGLLNQHVLQEGCQNKDAPQPSDRSTICCLMTEYISQTKCVEDKSSVIVRCVESLVAAGARPDFCPPQKVLIGANPLDTILQPPMRIFYAPSAARGNQNPVALRRQDLAQTADHVIAACEVLLRHGASVSPSFLDLYSWRPGILDCFHLYNSEQSRQLVKYCVRLGLFSIKQSFTEPSRAYEFARSFSHLEHDISYLLPGDKRNTPNVFNPMMIRRFVADVVNMEISLPLASVVLSWCPFYVLLCAKKETSAAIKSIRGRDGVMGPRTHDLNSSGLADLAQVVRELQLASLKHKCALAVLETVDFRHKSILELPLPGPLKRALINLDL</sequence>
<dbReference type="SMART" id="SM00248">
    <property type="entry name" value="ANK"/>
    <property type="match status" value="2"/>
</dbReference>
<dbReference type="PROSITE" id="PS50225">
    <property type="entry name" value="SOCS"/>
    <property type="match status" value="1"/>
</dbReference>
<feature type="repeat" description="ANK" evidence="1">
    <location>
        <begin position="149"/>
        <end position="181"/>
    </location>
</feature>
<feature type="domain" description="SOCS box" evidence="3">
    <location>
        <begin position="540"/>
        <end position="590"/>
    </location>
</feature>